<name>A0A813A8N8_9DINO</name>
<organism evidence="3 4">
    <name type="scientific">Symbiodinium necroappetens</name>
    <dbReference type="NCBI Taxonomy" id="1628268"/>
    <lineage>
        <taxon>Eukaryota</taxon>
        <taxon>Sar</taxon>
        <taxon>Alveolata</taxon>
        <taxon>Dinophyceae</taxon>
        <taxon>Suessiales</taxon>
        <taxon>Symbiodiniaceae</taxon>
        <taxon>Symbiodinium</taxon>
    </lineage>
</organism>
<keyword evidence="2" id="KW-0732">Signal</keyword>
<dbReference type="InterPro" id="IPR027417">
    <property type="entry name" value="P-loop_NTPase"/>
</dbReference>
<evidence type="ECO:0000313" key="4">
    <source>
        <dbReference type="Proteomes" id="UP000601435"/>
    </source>
</evidence>
<comment type="caution">
    <text evidence="3">The sequence shown here is derived from an EMBL/GenBank/DDBJ whole genome shotgun (WGS) entry which is preliminary data.</text>
</comment>
<dbReference type="Proteomes" id="UP000601435">
    <property type="component" value="Unassembled WGS sequence"/>
</dbReference>
<dbReference type="OrthoDB" id="428861at2759"/>
<gene>
    <name evidence="3" type="primary">amtB</name>
    <name evidence="3" type="ORF">SNEC2469_LOCUS27015</name>
</gene>
<reference evidence="3" key="1">
    <citation type="submission" date="2021-02" db="EMBL/GenBank/DDBJ databases">
        <authorList>
            <person name="Dougan E. K."/>
            <person name="Rhodes N."/>
            <person name="Thang M."/>
            <person name="Chan C."/>
        </authorList>
    </citation>
    <scope>NUCLEOTIDE SEQUENCE</scope>
</reference>
<feature type="region of interest" description="Disordered" evidence="1">
    <location>
        <begin position="40"/>
        <end position="70"/>
    </location>
</feature>
<dbReference type="AlphaFoldDB" id="A0A813A8N8"/>
<keyword evidence="4" id="KW-1185">Reference proteome</keyword>
<feature type="chain" id="PRO_5033047659" evidence="2">
    <location>
        <begin position="20"/>
        <end position="336"/>
    </location>
</feature>
<protein>
    <submittedName>
        <fullName evidence="3">AmtB protein</fullName>
    </submittedName>
</protein>
<dbReference type="EMBL" id="CAJNJA010056141">
    <property type="protein sequence ID" value="CAE7857699.1"/>
    <property type="molecule type" value="Genomic_DNA"/>
</dbReference>
<evidence type="ECO:0000256" key="2">
    <source>
        <dbReference type="SAM" id="SignalP"/>
    </source>
</evidence>
<accession>A0A813A8N8</accession>
<sequence length="336" mass="37496">MTMKGRTLIFFSFLTLAAAMFKRTAKQLVTVDELGQRSGISGTGNRSRLNSGGNLSNFGKGTRRAAETPGTPTLLAAQPLKWIHIPKCGTSLLNALIHLPGVCPGVDDSFQVNSEVLGHHFEANFDKACQYLCDGTKFVCTTTINGLYRPHRGIGIEYDFLKGHIVTMFRDPIQRIYSAWNDPVFKHGAGHKDFLHYVHSEAHALTCQIMGDGVMDPLPKFCKNMTEADAGLALVRIREGFAFAGIVEEWDLSMCLFHRMFGGSCLHSEFMDNRPTFPGETTYHEYDTSELGGYDDPVDRLLYNGAKELFFEKLREYNVSHESCQPCYAQAQLQTT</sequence>
<feature type="compositionally biased region" description="Polar residues" evidence="1">
    <location>
        <begin position="40"/>
        <end position="59"/>
    </location>
</feature>
<evidence type="ECO:0000313" key="3">
    <source>
        <dbReference type="EMBL" id="CAE7857699.1"/>
    </source>
</evidence>
<evidence type="ECO:0000256" key="1">
    <source>
        <dbReference type="SAM" id="MobiDB-lite"/>
    </source>
</evidence>
<proteinExistence type="predicted"/>
<dbReference type="SUPFAM" id="SSF52540">
    <property type="entry name" value="P-loop containing nucleoside triphosphate hydrolases"/>
    <property type="match status" value="1"/>
</dbReference>
<feature type="signal peptide" evidence="2">
    <location>
        <begin position="1"/>
        <end position="19"/>
    </location>
</feature>
<dbReference type="Gene3D" id="3.40.50.300">
    <property type="entry name" value="P-loop containing nucleotide triphosphate hydrolases"/>
    <property type="match status" value="1"/>
</dbReference>